<protein>
    <submittedName>
        <fullName evidence="1">Uncharacterized protein</fullName>
    </submittedName>
</protein>
<dbReference type="Proteomes" id="UP000031668">
    <property type="component" value="Unassembled WGS sequence"/>
</dbReference>
<evidence type="ECO:0000313" key="1">
    <source>
        <dbReference type="EMBL" id="KII64044.1"/>
    </source>
</evidence>
<dbReference type="AlphaFoldDB" id="A0A0C2IFD0"/>
<evidence type="ECO:0000313" key="2">
    <source>
        <dbReference type="Proteomes" id="UP000031668"/>
    </source>
</evidence>
<dbReference type="EMBL" id="JWZT01004474">
    <property type="protein sequence ID" value="KII64044.1"/>
    <property type="molecule type" value="Genomic_DNA"/>
</dbReference>
<proteinExistence type="predicted"/>
<organism evidence="1 2">
    <name type="scientific">Thelohanellus kitauei</name>
    <name type="common">Myxosporean</name>
    <dbReference type="NCBI Taxonomy" id="669202"/>
    <lineage>
        <taxon>Eukaryota</taxon>
        <taxon>Metazoa</taxon>
        <taxon>Cnidaria</taxon>
        <taxon>Myxozoa</taxon>
        <taxon>Myxosporea</taxon>
        <taxon>Bivalvulida</taxon>
        <taxon>Platysporina</taxon>
        <taxon>Myxobolidae</taxon>
        <taxon>Thelohanellus</taxon>
    </lineage>
</organism>
<comment type="caution">
    <text evidence="1">The sequence shown here is derived from an EMBL/GenBank/DDBJ whole genome shotgun (WGS) entry which is preliminary data.</text>
</comment>
<reference evidence="1 2" key="1">
    <citation type="journal article" date="2014" name="Genome Biol. Evol.">
        <title>The genome of the myxosporean Thelohanellus kitauei shows adaptations to nutrient acquisition within its fish host.</title>
        <authorList>
            <person name="Yang Y."/>
            <person name="Xiong J."/>
            <person name="Zhou Z."/>
            <person name="Huo F."/>
            <person name="Miao W."/>
            <person name="Ran C."/>
            <person name="Liu Y."/>
            <person name="Zhang J."/>
            <person name="Feng J."/>
            <person name="Wang M."/>
            <person name="Wang M."/>
            <person name="Wang L."/>
            <person name="Yao B."/>
        </authorList>
    </citation>
    <scope>NUCLEOTIDE SEQUENCE [LARGE SCALE GENOMIC DNA]</scope>
    <source>
        <strain evidence="1">Wuqing</strain>
    </source>
</reference>
<name>A0A0C2IFD0_THEKT</name>
<accession>A0A0C2IFD0</accession>
<sequence>MSPLVQNYCDESYRVYFNPIWNGKLLIPQYAVIELTLVNSEGQAVPGVNPITDLVEIDIRDKTLIGKEANLFFESSLEPLNRGENAPGLSGYDSEIGGFEYKKVSSVGDVIDTPLTGRQIKFFPTSPVSGECNEGGKKAFSIKHTHGTQVAFSESLCSKKIFRTSIFYQTKLPDDKIDRCAAGQSDE</sequence>
<gene>
    <name evidence="1" type="ORF">RF11_14671</name>
</gene>
<keyword evidence="2" id="KW-1185">Reference proteome</keyword>